<proteinExistence type="inferred from homology"/>
<feature type="binding site" evidence="5">
    <location>
        <position position="237"/>
    </location>
    <ligand>
        <name>Fe cation</name>
        <dbReference type="ChEBI" id="CHEBI:24875"/>
        <note>catalytic</note>
    </ligand>
</feature>
<dbReference type="PANTHER" id="PTHR10543">
    <property type="entry name" value="BETA-CAROTENE DIOXYGENASE"/>
    <property type="match status" value="1"/>
</dbReference>
<dbReference type="GO" id="GO:0016121">
    <property type="term" value="P:carotene catabolic process"/>
    <property type="evidence" value="ECO:0007669"/>
    <property type="project" value="TreeGrafter"/>
</dbReference>
<evidence type="ECO:0000256" key="2">
    <source>
        <dbReference type="ARBA" id="ARBA00022723"/>
    </source>
</evidence>
<dbReference type="GO" id="GO:0046872">
    <property type="term" value="F:metal ion binding"/>
    <property type="evidence" value="ECO:0007669"/>
    <property type="project" value="UniProtKB-KW"/>
</dbReference>
<keyword evidence="4 5" id="KW-0408">Iron</keyword>
<sequence length="710" mass="78934">MSNLGQHSRRTPKHPYLSGNFAPTSTTWPPTPVSWTGHVPEELHGGMYVRNGGNPVTNSDLGREAHWFDGDGMLSGVWFSRSPVDPEKPVVNFVNQFILTDVYLSALHNSTLRTPILPSIATFVNPASSLLFILWRILRTVLLVLLSHLSGPARAIKRISVANTSVLFHDGRALATCESGPPIRITLPRLETVGWFNGNSVEGEKAQDADATGDQEARQNFGGTGLLSWMREWTTGHPKVDKVTDELVLFHCNFVPPYVHYSLLPSMGSSSRKAWPEAKGILNAPVPGCSGGRLMHDFGVSRHHTVILDLPLSLTPLNLAKNKPVVFYEPEKPARFGVFPRRHPESVRWFETSGCCILHTANTWDEHDASNALIAVNMLACRLTSASLVFSAGNIPPPPHPSRKDTARNRPMSFFANYDDEDHIKDPEKSPLDDTSPLLGRQGPVDGCKPDAPNSSPQILISHDDQEQCRLYYYRFSLEPGSSNIITHQFALSAIPFEFPTISPLTEMERARYVYGCSTSIETFGAALGKATKIDILVRIDVQTLLSHAQSSAPEAITGCVDVRTVEQILASRDISDPIKAFKLPPNHYGQEARFVPRRPRNDAHIDSFDCPEEDGYLLFYVFNEEQLDEDGECRDDAKSELWVLDASDMQTIVCKIQLGTRIPYGLHGNWFTEEDIKSQRDFETLRSESDNTADSGFVHLRKALISYLG</sequence>
<evidence type="ECO:0000256" key="4">
    <source>
        <dbReference type="ARBA" id="ARBA00023004"/>
    </source>
</evidence>
<dbReference type="AlphaFoldDB" id="A0A6A5KT93"/>
<dbReference type="PANTHER" id="PTHR10543:SF89">
    <property type="entry name" value="CAROTENOID 9,10(9',10')-CLEAVAGE DIOXYGENASE 1"/>
    <property type="match status" value="1"/>
</dbReference>
<dbReference type="InterPro" id="IPR004294">
    <property type="entry name" value="Carotenoid_Oase"/>
</dbReference>
<evidence type="ECO:0000256" key="5">
    <source>
        <dbReference type="PIRSR" id="PIRSR604294-1"/>
    </source>
</evidence>
<feature type="binding site" evidence="5">
    <location>
        <position position="359"/>
    </location>
    <ligand>
        <name>Fe cation</name>
        <dbReference type="ChEBI" id="CHEBI:24875"/>
        <note>catalytic</note>
    </ligand>
</feature>
<reference evidence="7" key="1">
    <citation type="submission" date="2020-01" db="EMBL/GenBank/DDBJ databases">
        <authorList>
            <consortium name="DOE Joint Genome Institute"/>
            <person name="Haridas S."/>
            <person name="Albert R."/>
            <person name="Binder M."/>
            <person name="Bloem J."/>
            <person name="Labutti K."/>
            <person name="Salamov A."/>
            <person name="Andreopoulos B."/>
            <person name="Baker S.E."/>
            <person name="Barry K."/>
            <person name="Bills G."/>
            <person name="Bluhm B.H."/>
            <person name="Cannon C."/>
            <person name="Castanera R."/>
            <person name="Culley D.E."/>
            <person name="Daum C."/>
            <person name="Ezra D."/>
            <person name="Gonzalez J.B."/>
            <person name="Henrissat B."/>
            <person name="Kuo A."/>
            <person name="Liang C."/>
            <person name="Lipzen A."/>
            <person name="Lutzoni F."/>
            <person name="Magnuson J."/>
            <person name="Mondo S."/>
            <person name="Nolan M."/>
            <person name="Ohm R."/>
            <person name="Pangilinan J."/>
            <person name="Park H.-J."/>
            <person name="Ramirez L."/>
            <person name="Alfaro M."/>
            <person name="Sun H."/>
            <person name="Tritt A."/>
            <person name="Yoshinaga Y."/>
            <person name="Zwiers L.-H."/>
            <person name="Turgeon B.G."/>
            <person name="Goodwin S.B."/>
            <person name="Spatafora J.W."/>
            <person name="Crous P.W."/>
            <person name="Grigoriev I.V."/>
        </authorList>
    </citation>
    <scope>NUCLEOTIDE SEQUENCE</scope>
    <source>
        <strain evidence="7">P77</strain>
    </source>
</reference>
<feature type="binding site" evidence="5">
    <location>
        <position position="296"/>
    </location>
    <ligand>
        <name>Fe cation</name>
        <dbReference type="ChEBI" id="CHEBI:24875"/>
        <note>catalytic</note>
    </ligand>
</feature>
<feature type="binding site" evidence="5">
    <location>
        <position position="668"/>
    </location>
    <ligand>
        <name>Fe cation</name>
        <dbReference type="ChEBI" id="CHEBI:24875"/>
        <note>catalytic</note>
    </ligand>
</feature>
<evidence type="ECO:0000256" key="3">
    <source>
        <dbReference type="ARBA" id="ARBA00023002"/>
    </source>
</evidence>
<evidence type="ECO:0000256" key="6">
    <source>
        <dbReference type="SAM" id="MobiDB-lite"/>
    </source>
</evidence>
<dbReference type="OrthoDB" id="1069523at2759"/>
<dbReference type="Pfam" id="PF03055">
    <property type="entry name" value="RPE65"/>
    <property type="match status" value="1"/>
</dbReference>
<dbReference type="GO" id="GO:0010436">
    <property type="term" value="F:carotenoid dioxygenase activity"/>
    <property type="evidence" value="ECO:0007669"/>
    <property type="project" value="TreeGrafter"/>
</dbReference>
<feature type="region of interest" description="Disordered" evidence="6">
    <location>
        <begin position="1"/>
        <end position="23"/>
    </location>
</feature>
<comment type="cofactor">
    <cofactor evidence="5">
        <name>Fe(2+)</name>
        <dbReference type="ChEBI" id="CHEBI:29033"/>
    </cofactor>
    <text evidence="5">Binds 1 Fe(2+) ion per subunit.</text>
</comment>
<keyword evidence="3" id="KW-0560">Oxidoreductase</keyword>
<feature type="region of interest" description="Disordered" evidence="6">
    <location>
        <begin position="417"/>
        <end position="453"/>
    </location>
</feature>
<dbReference type="Proteomes" id="UP000800040">
    <property type="component" value="Unassembled WGS sequence"/>
</dbReference>
<gene>
    <name evidence="7" type="ORF">BDW02DRAFT_594539</name>
</gene>
<name>A0A6A5KT93_9PLEO</name>
<feature type="compositionally biased region" description="Basic and acidic residues" evidence="6">
    <location>
        <begin position="422"/>
        <end position="432"/>
    </location>
</feature>
<evidence type="ECO:0000313" key="7">
    <source>
        <dbReference type="EMBL" id="KAF1838501.1"/>
    </source>
</evidence>
<comment type="similarity">
    <text evidence="1">Belongs to the carotenoid oxygenase family.</text>
</comment>
<keyword evidence="8" id="KW-1185">Reference proteome</keyword>
<dbReference type="EMBL" id="ML975251">
    <property type="protein sequence ID" value="KAF1838501.1"/>
    <property type="molecule type" value="Genomic_DNA"/>
</dbReference>
<keyword evidence="2 5" id="KW-0479">Metal-binding</keyword>
<protein>
    <submittedName>
        <fullName evidence="7">Carotenoid oxygenase</fullName>
    </submittedName>
</protein>
<organism evidence="7 8">
    <name type="scientific">Decorospora gaudefroyi</name>
    <dbReference type="NCBI Taxonomy" id="184978"/>
    <lineage>
        <taxon>Eukaryota</taxon>
        <taxon>Fungi</taxon>
        <taxon>Dikarya</taxon>
        <taxon>Ascomycota</taxon>
        <taxon>Pezizomycotina</taxon>
        <taxon>Dothideomycetes</taxon>
        <taxon>Pleosporomycetidae</taxon>
        <taxon>Pleosporales</taxon>
        <taxon>Pleosporineae</taxon>
        <taxon>Pleosporaceae</taxon>
        <taxon>Decorospora</taxon>
    </lineage>
</organism>
<evidence type="ECO:0000313" key="8">
    <source>
        <dbReference type="Proteomes" id="UP000800040"/>
    </source>
</evidence>
<accession>A0A6A5KT93</accession>
<evidence type="ECO:0000256" key="1">
    <source>
        <dbReference type="ARBA" id="ARBA00006787"/>
    </source>
</evidence>